<dbReference type="FunFam" id="3.40.1360.10:FF:000006">
    <property type="entry name" value="Ribonuclease M5"/>
    <property type="match status" value="1"/>
</dbReference>
<dbReference type="InterPro" id="IPR025156">
    <property type="entry name" value="RNase_M5_C"/>
</dbReference>
<keyword evidence="7 11" id="KW-0255">Endonuclease</keyword>
<evidence type="ECO:0000256" key="7">
    <source>
        <dbReference type="ARBA" id="ARBA00022759"/>
    </source>
</evidence>
<keyword evidence="2 11" id="KW-0690">Ribosome biogenesis</keyword>
<evidence type="ECO:0000259" key="13">
    <source>
        <dbReference type="PROSITE" id="PS50880"/>
    </source>
</evidence>
<keyword evidence="1 11" id="KW-0963">Cytoplasm</keyword>
<evidence type="ECO:0000256" key="5">
    <source>
        <dbReference type="ARBA" id="ARBA00022723"/>
    </source>
</evidence>
<evidence type="ECO:0000256" key="2">
    <source>
        <dbReference type="ARBA" id="ARBA00022517"/>
    </source>
</evidence>
<dbReference type="Proteomes" id="UP001057753">
    <property type="component" value="Unassembled WGS sequence"/>
</dbReference>
<comment type="function">
    <text evidence="11">Required for correct processing of both the 5' and 3' ends of 5S rRNA precursor. Cleaves both sides of a double-stranded region yielding mature 5S rRNA in one step.</text>
</comment>
<name>A0A9Q4G127_SALAG</name>
<keyword evidence="6 11" id="KW-0699">rRNA-binding</keyword>
<proteinExistence type="inferred from homology"/>
<dbReference type="InterPro" id="IPR004466">
    <property type="entry name" value="RNase_M5"/>
</dbReference>
<dbReference type="AlphaFoldDB" id="A0A9Q4G127"/>
<dbReference type="GO" id="GO:0005737">
    <property type="term" value="C:cytoplasm"/>
    <property type="evidence" value="ECO:0007669"/>
    <property type="project" value="UniProtKB-SubCell"/>
</dbReference>
<comment type="similarity">
    <text evidence="11">Belongs to the ribonuclease M5 family.</text>
</comment>
<evidence type="ECO:0000256" key="9">
    <source>
        <dbReference type="ARBA" id="ARBA00022842"/>
    </source>
</evidence>
<dbReference type="Pfam" id="PF01751">
    <property type="entry name" value="Toprim"/>
    <property type="match status" value="1"/>
</dbReference>
<dbReference type="EMBL" id="JABXYM010000001">
    <property type="protein sequence ID" value="MCR6098419.1"/>
    <property type="molecule type" value="Genomic_DNA"/>
</dbReference>
<dbReference type="SMART" id="SM00493">
    <property type="entry name" value="TOPRIM"/>
    <property type="match status" value="1"/>
</dbReference>
<dbReference type="PANTHER" id="PTHR39156">
    <property type="entry name" value="RIBONUCLEASE M5"/>
    <property type="match status" value="1"/>
</dbReference>
<dbReference type="EC" id="3.1.26.8" evidence="11 12"/>
<reference evidence="14" key="1">
    <citation type="submission" date="2020-06" db="EMBL/GenBank/DDBJ databases">
        <title>Insight into the genomes of haloalkaliphilic bacilli from Kenyan soda lakes.</title>
        <authorList>
            <person name="Mwirichia R."/>
            <person name="Villamizar G.C."/>
            <person name="Poehlein A."/>
            <person name="Mugweru J."/>
            <person name="Kipnyargis A."/>
            <person name="Kiplimo D."/>
            <person name="Orwa P."/>
            <person name="Daniel R."/>
        </authorList>
    </citation>
    <scope>NUCLEOTIDE SEQUENCE</scope>
    <source>
        <strain evidence="14">B1096_S55</strain>
    </source>
</reference>
<keyword evidence="15" id="KW-1185">Reference proteome</keyword>
<comment type="subcellular location">
    <subcellularLocation>
        <location evidence="11">Cytoplasm</location>
    </subcellularLocation>
</comment>
<evidence type="ECO:0000256" key="12">
    <source>
        <dbReference type="NCBIfam" id="TIGR00334"/>
    </source>
</evidence>
<keyword evidence="10 11" id="KW-0694">RNA-binding</keyword>
<keyword evidence="3 11" id="KW-0698">rRNA processing</keyword>
<dbReference type="PROSITE" id="PS50880">
    <property type="entry name" value="TOPRIM"/>
    <property type="match status" value="1"/>
</dbReference>
<dbReference type="RefSeq" id="WP_257822722.1">
    <property type="nucleotide sequence ID" value="NZ_JABXYM010000001.1"/>
</dbReference>
<evidence type="ECO:0000256" key="1">
    <source>
        <dbReference type="ARBA" id="ARBA00022490"/>
    </source>
</evidence>
<dbReference type="GO" id="GO:0046872">
    <property type="term" value="F:metal ion binding"/>
    <property type="evidence" value="ECO:0007669"/>
    <property type="project" value="UniProtKB-KW"/>
</dbReference>
<accession>A0A9Q4G127</accession>
<keyword evidence="8 11" id="KW-0378">Hydrolase</keyword>
<keyword evidence="9" id="KW-0460">Magnesium</keyword>
<dbReference type="HAMAP" id="MF_01469">
    <property type="entry name" value="RNase_M5"/>
    <property type="match status" value="1"/>
</dbReference>
<dbReference type="Gene3D" id="3.40.1360.10">
    <property type="match status" value="1"/>
</dbReference>
<comment type="catalytic activity">
    <reaction evidence="11">
        <text>Endonucleolytic cleavage of RNA, removing 21 and 42 nucleotides, respectively, from the 5'- and 3'-termini of a 5S-rRNA precursor.</text>
        <dbReference type="EC" id="3.1.26.8"/>
    </reaction>
</comment>
<keyword evidence="4 11" id="KW-0540">Nuclease</keyword>
<dbReference type="Pfam" id="PF13331">
    <property type="entry name" value="DUF4093"/>
    <property type="match status" value="1"/>
</dbReference>
<evidence type="ECO:0000313" key="14">
    <source>
        <dbReference type="EMBL" id="MCR6098419.1"/>
    </source>
</evidence>
<dbReference type="GO" id="GO:0006364">
    <property type="term" value="P:rRNA processing"/>
    <property type="evidence" value="ECO:0007669"/>
    <property type="project" value="UniProtKB-UniRule"/>
</dbReference>
<sequence length="194" mass="22053">MTKKIKEMIVVEGKNDTNTLKNWFDCDTIETNGSAISLETIEKIRLALQKRGVIIMTDPDYPGEKIRKTIDQQVPGCKHAFLAKEVARDLRRQKIGIEHASKENLWSALEASKPSFSEEHDEVQINDVTQASLQRAGLIAGGSAKRRRELLGKELGIGYTNGKQLYKRLKQFRVTQEDFERALANVDKELYRHG</sequence>
<gene>
    <name evidence="11 14" type="primary">rnmV</name>
    <name evidence="14" type="ORF">HXA33_18035</name>
</gene>
<keyword evidence="5" id="KW-0479">Metal-binding</keyword>
<dbReference type="NCBIfam" id="TIGR00334">
    <property type="entry name" value="5S_RNA_mat_M5"/>
    <property type="match status" value="1"/>
</dbReference>
<evidence type="ECO:0000256" key="11">
    <source>
        <dbReference type="HAMAP-Rule" id="MF_01469"/>
    </source>
</evidence>
<evidence type="ECO:0000256" key="6">
    <source>
        <dbReference type="ARBA" id="ARBA00022730"/>
    </source>
</evidence>
<evidence type="ECO:0000256" key="8">
    <source>
        <dbReference type="ARBA" id="ARBA00022801"/>
    </source>
</evidence>
<dbReference type="PANTHER" id="PTHR39156:SF1">
    <property type="entry name" value="RIBONUCLEASE M5"/>
    <property type="match status" value="1"/>
</dbReference>
<evidence type="ECO:0000256" key="4">
    <source>
        <dbReference type="ARBA" id="ARBA00022722"/>
    </source>
</evidence>
<evidence type="ECO:0000313" key="15">
    <source>
        <dbReference type="Proteomes" id="UP001057753"/>
    </source>
</evidence>
<dbReference type="InterPro" id="IPR006171">
    <property type="entry name" value="TOPRIM_dom"/>
</dbReference>
<dbReference type="InterPro" id="IPR034141">
    <property type="entry name" value="TOPRIM_RNase_M5-like"/>
</dbReference>
<comment type="caution">
    <text evidence="14">The sequence shown here is derived from an EMBL/GenBank/DDBJ whole genome shotgun (WGS) entry which is preliminary data.</text>
</comment>
<evidence type="ECO:0000256" key="10">
    <source>
        <dbReference type="ARBA" id="ARBA00022884"/>
    </source>
</evidence>
<dbReference type="GO" id="GO:0043822">
    <property type="term" value="F:ribonuclease M5 activity"/>
    <property type="evidence" value="ECO:0007669"/>
    <property type="project" value="UniProtKB-UniRule"/>
</dbReference>
<protein>
    <recommendedName>
        <fullName evidence="11 12">Ribonuclease M5</fullName>
        <ecNumber evidence="11 12">3.1.26.8</ecNumber>
    </recommendedName>
    <alternativeName>
        <fullName evidence="11">RNase M5</fullName>
    </alternativeName>
    <alternativeName>
        <fullName evidence="11">Ribosomal RNA terminal maturase M5</fullName>
    </alternativeName>
</protein>
<dbReference type="GO" id="GO:0019843">
    <property type="term" value="F:rRNA binding"/>
    <property type="evidence" value="ECO:0007669"/>
    <property type="project" value="UniProtKB-KW"/>
</dbReference>
<feature type="domain" description="Toprim" evidence="13">
    <location>
        <begin position="6"/>
        <end position="98"/>
    </location>
</feature>
<organism evidence="14 15">
    <name type="scientific">Salipaludibacillus agaradhaerens</name>
    <name type="common">Bacillus agaradhaerens</name>
    <dbReference type="NCBI Taxonomy" id="76935"/>
    <lineage>
        <taxon>Bacteria</taxon>
        <taxon>Bacillati</taxon>
        <taxon>Bacillota</taxon>
        <taxon>Bacilli</taxon>
        <taxon>Bacillales</taxon>
        <taxon>Bacillaceae</taxon>
    </lineage>
</organism>
<dbReference type="CDD" id="cd01027">
    <property type="entry name" value="TOPRIM_RNase_M5_like"/>
    <property type="match status" value="1"/>
</dbReference>
<dbReference type="SUPFAM" id="SSF110455">
    <property type="entry name" value="Toprim domain"/>
    <property type="match status" value="1"/>
</dbReference>
<evidence type="ECO:0000256" key="3">
    <source>
        <dbReference type="ARBA" id="ARBA00022552"/>
    </source>
</evidence>